<gene>
    <name evidence="1" type="ORF">SAMN04488508_101464</name>
</gene>
<sequence>MKRVLYITILIIVLGCSGDDDTNVIIPLTGVDGVWNLINVTGGFVGTDHDFESGLITWDFEESSQTVTITNNNTDNTLEDSFPSGTYTYTIITAQGGNQEMLVDGRNIGNFELTSNQFTLDETFRDGFRFIFRR</sequence>
<dbReference type="EMBL" id="FQYP01000001">
    <property type="protein sequence ID" value="SHI39699.1"/>
    <property type="molecule type" value="Genomic_DNA"/>
</dbReference>
<proteinExistence type="predicted"/>
<dbReference type="OrthoDB" id="1201884at2"/>
<protein>
    <recommendedName>
        <fullName evidence="3">Lipocalin-like domain-containing protein</fullName>
    </recommendedName>
</protein>
<accession>A0A1M6AT58</accession>
<dbReference type="AlphaFoldDB" id="A0A1M6AT58"/>
<evidence type="ECO:0008006" key="3">
    <source>
        <dbReference type="Google" id="ProtNLM"/>
    </source>
</evidence>
<organism evidence="1 2">
    <name type="scientific">Aquimarina spongiae</name>
    <dbReference type="NCBI Taxonomy" id="570521"/>
    <lineage>
        <taxon>Bacteria</taxon>
        <taxon>Pseudomonadati</taxon>
        <taxon>Bacteroidota</taxon>
        <taxon>Flavobacteriia</taxon>
        <taxon>Flavobacteriales</taxon>
        <taxon>Flavobacteriaceae</taxon>
        <taxon>Aquimarina</taxon>
    </lineage>
</organism>
<reference evidence="2" key="1">
    <citation type="submission" date="2016-11" db="EMBL/GenBank/DDBJ databases">
        <authorList>
            <person name="Varghese N."/>
            <person name="Submissions S."/>
        </authorList>
    </citation>
    <scope>NUCLEOTIDE SEQUENCE [LARGE SCALE GENOMIC DNA]</scope>
    <source>
        <strain evidence="2">DSM 22623</strain>
    </source>
</reference>
<evidence type="ECO:0000313" key="2">
    <source>
        <dbReference type="Proteomes" id="UP000184432"/>
    </source>
</evidence>
<dbReference type="PROSITE" id="PS51257">
    <property type="entry name" value="PROKAR_LIPOPROTEIN"/>
    <property type="match status" value="1"/>
</dbReference>
<keyword evidence="2" id="KW-1185">Reference proteome</keyword>
<dbReference type="Proteomes" id="UP000184432">
    <property type="component" value="Unassembled WGS sequence"/>
</dbReference>
<dbReference type="RefSeq" id="WP_073313370.1">
    <property type="nucleotide sequence ID" value="NZ_FQYP01000001.1"/>
</dbReference>
<evidence type="ECO:0000313" key="1">
    <source>
        <dbReference type="EMBL" id="SHI39699.1"/>
    </source>
</evidence>
<name>A0A1M6AT58_9FLAO</name>
<dbReference type="STRING" id="570521.SAMN04488508_101464"/>